<feature type="transmembrane region" description="Helical" evidence="1">
    <location>
        <begin position="355"/>
        <end position="374"/>
    </location>
</feature>
<dbReference type="EMBL" id="CP002278">
    <property type="protein sequence ID" value="ADP77343.1"/>
    <property type="molecule type" value="Genomic_DNA"/>
</dbReference>
<feature type="transmembrane region" description="Helical" evidence="1">
    <location>
        <begin position="159"/>
        <end position="182"/>
    </location>
</feature>
<organism evidence="2 3">
    <name type="scientific">Methanothermus fervidus (strain ATCC 43054 / DSM 2088 / JCM 10308 / V24 S)</name>
    <dbReference type="NCBI Taxonomy" id="523846"/>
    <lineage>
        <taxon>Archaea</taxon>
        <taxon>Methanobacteriati</taxon>
        <taxon>Methanobacteriota</taxon>
        <taxon>Methanomada group</taxon>
        <taxon>Methanobacteria</taxon>
        <taxon>Methanobacteriales</taxon>
        <taxon>Methanothermaceae</taxon>
        <taxon>Methanothermus</taxon>
    </lineage>
</organism>
<protein>
    <submittedName>
        <fullName evidence="2">Uncharacterized protein</fullName>
    </submittedName>
</protein>
<proteinExistence type="predicted"/>
<feature type="transmembrane region" description="Helical" evidence="1">
    <location>
        <begin position="233"/>
        <end position="257"/>
    </location>
</feature>
<dbReference type="KEGG" id="mfv:Mfer_0543"/>
<keyword evidence="3" id="KW-1185">Reference proteome</keyword>
<keyword evidence="1" id="KW-0812">Transmembrane</keyword>
<feature type="transmembrane region" description="Helical" evidence="1">
    <location>
        <begin position="6"/>
        <end position="26"/>
    </location>
</feature>
<dbReference type="STRING" id="523846.Mfer_0543"/>
<dbReference type="Proteomes" id="UP000002315">
    <property type="component" value="Chromosome"/>
</dbReference>
<sequence length="417" mass="46578">MNVKLSVPSLFGTLIITMILVALIFGPNPQPTVLVLDENVTHMNIPGYKVYTISDLDIVGGFYLLHAAYSQEFDVVILGKFNLPKNELRKQNLIDSLEVIKADKKFIIVDDNRKGEVGKAIMTMSKNEKNVILSKDPVKTAENLKNKINKHRILNFPSLFIIAAIIEAILSFILVGVLAFWITKYSLENNLKNSLIFIVGIICITEAVFLYTSRLFGMPIISHARDRLTAASLIPGLGGGNLVRMFVALIASCFAIYRSKIKINWRISLATIVILFLLISFTFGIVNFLIFVMTGEGSGTYLRIPYVLQLILKLSYVIKDISLAETCGVTVSRGLVICIASAIIFTVMNEIKKEIRSVFMIILMFLFARGLTRIGDMNPLSLIMSIIPGIIIGLGVVELIQLTKRKNLKLFFRKKVR</sequence>
<feature type="transmembrane region" description="Helical" evidence="1">
    <location>
        <begin position="330"/>
        <end position="348"/>
    </location>
</feature>
<gene>
    <name evidence="2" type="ordered locus">Mfer_0543</name>
</gene>
<dbReference type="AlphaFoldDB" id="E3GYG1"/>
<reference evidence="2 3" key="1">
    <citation type="journal article" date="2010" name="Stand. Genomic Sci.">
        <title>Complete genome sequence of Methanothermus fervidus type strain (V24S).</title>
        <authorList>
            <person name="Anderson I."/>
            <person name="Djao O.D."/>
            <person name="Misra M."/>
            <person name="Chertkov O."/>
            <person name="Nolan M."/>
            <person name="Lucas S."/>
            <person name="Lapidus A."/>
            <person name="Del Rio T.G."/>
            <person name="Tice H."/>
            <person name="Cheng J.F."/>
            <person name="Tapia R."/>
            <person name="Han C."/>
            <person name="Goodwin L."/>
            <person name="Pitluck S."/>
            <person name="Liolios K."/>
            <person name="Ivanova N."/>
            <person name="Mavromatis K."/>
            <person name="Mikhailova N."/>
            <person name="Pati A."/>
            <person name="Brambilla E."/>
            <person name="Chen A."/>
            <person name="Palaniappan K."/>
            <person name="Land M."/>
            <person name="Hauser L."/>
            <person name="Chang Y.J."/>
            <person name="Jeffries C.D."/>
            <person name="Sikorski J."/>
            <person name="Spring S."/>
            <person name="Rohde M."/>
            <person name="Eichinger K."/>
            <person name="Huber H."/>
            <person name="Wirth R."/>
            <person name="Goker M."/>
            <person name="Detter J.C."/>
            <person name="Woyke T."/>
            <person name="Bristow J."/>
            <person name="Eisen J.A."/>
            <person name="Markowitz V."/>
            <person name="Hugenholtz P."/>
            <person name="Klenk H.P."/>
            <person name="Kyrpides N.C."/>
        </authorList>
    </citation>
    <scope>NUCLEOTIDE SEQUENCE [LARGE SCALE GENOMIC DNA]</scope>
    <source>
        <strain evidence="3">ATCC 43054 / DSM 2088 / JCM 10308 / V24 S</strain>
    </source>
</reference>
<evidence type="ECO:0000313" key="3">
    <source>
        <dbReference type="Proteomes" id="UP000002315"/>
    </source>
</evidence>
<evidence type="ECO:0000256" key="1">
    <source>
        <dbReference type="SAM" id="Phobius"/>
    </source>
</evidence>
<feature type="transmembrane region" description="Helical" evidence="1">
    <location>
        <begin position="269"/>
        <end position="293"/>
    </location>
</feature>
<evidence type="ECO:0000313" key="2">
    <source>
        <dbReference type="EMBL" id="ADP77343.1"/>
    </source>
</evidence>
<keyword evidence="1" id="KW-1133">Transmembrane helix</keyword>
<keyword evidence="1" id="KW-0472">Membrane</keyword>
<accession>E3GYG1</accession>
<dbReference type="HOGENOM" id="CLU_658264_0_0_2"/>
<feature type="transmembrane region" description="Helical" evidence="1">
    <location>
        <begin position="194"/>
        <end position="212"/>
    </location>
</feature>
<name>E3GYG1_METFV</name>
<feature type="transmembrane region" description="Helical" evidence="1">
    <location>
        <begin position="380"/>
        <end position="400"/>
    </location>
</feature>